<feature type="domain" description="Endoribonuclease YicC-like N-terminal" evidence="6">
    <location>
        <begin position="3"/>
        <end position="156"/>
    </location>
</feature>
<keyword evidence="2" id="KW-0540">Nuclease</keyword>
<keyword evidence="3" id="KW-0255">Endonuclease</keyword>
<dbReference type="Proteomes" id="UP000190286">
    <property type="component" value="Unassembled WGS sequence"/>
</dbReference>
<feature type="domain" description="Endoribonuclease YicC-like C-terminal" evidence="7">
    <location>
        <begin position="173"/>
        <end position="292"/>
    </location>
</feature>
<comment type="cofactor">
    <cofactor evidence="1">
        <name>a divalent metal cation</name>
        <dbReference type="ChEBI" id="CHEBI:60240"/>
    </cofactor>
</comment>
<dbReference type="InterPro" id="IPR013551">
    <property type="entry name" value="YicC-like_C"/>
</dbReference>
<evidence type="ECO:0000256" key="1">
    <source>
        <dbReference type="ARBA" id="ARBA00001968"/>
    </source>
</evidence>
<dbReference type="NCBIfam" id="TIGR00255">
    <property type="entry name" value="YicC/YloC family endoribonuclease"/>
    <property type="match status" value="1"/>
</dbReference>
<evidence type="ECO:0000256" key="4">
    <source>
        <dbReference type="ARBA" id="ARBA00022801"/>
    </source>
</evidence>
<keyword evidence="4" id="KW-0378">Hydrolase</keyword>
<evidence type="ECO:0000256" key="2">
    <source>
        <dbReference type="ARBA" id="ARBA00022722"/>
    </source>
</evidence>
<dbReference type="GeneID" id="93337260"/>
<dbReference type="EMBL" id="FUYF01000003">
    <property type="protein sequence ID" value="SKA78383.1"/>
    <property type="molecule type" value="Genomic_DNA"/>
</dbReference>
<evidence type="ECO:0000313" key="9">
    <source>
        <dbReference type="Proteomes" id="UP000190286"/>
    </source>
</evidence>
<keyword evidence="9" id="KW-1185">Reference proteome</keyword>
<dbReference type="PANTHER" id="PTHR30636:SF3">
    <property type="entry name" value="UPF0701 PROTEIN YICC"/>
    <property type="match status" value="1"/>
</dbReference>
<evidence type="ECO:0000259" key="6">
    <source>
        <dbReference type="Pfam" id="PF03755"/>
    </source>
</evidence>
<dbReference type="GO" id="GO:0004521">
    <property type="term" value="F:RNA endonuclease activity"/>
    <property type="evidence" value="ECO:0007669"/>
    <property type="project" value="InterPro"/>
</dbReference>
<dbReference type="OrthoDB" id="9771229at2"/>
<dbReference type="Pfam" id="PF08340">
    <property type="entry name" value="YicC-like_C"/>
    <property type="match status" value="1"/>
</dbReference>
<accession>A0A1T4WM22</accession>
<dbReference type="STRING" id="745368.SAMN02745178_00775"/>
<gene>
    <name evidence="8" type="ORF">SAMN02745178_00775</name>
</gene>
<dbReference type="InterPro" id="IPR005229">
    <property type="entry name" value="YicC/YloC-like"/>
</dbReference>
<evidence type="ECO:0000313" key="8">
    <source>
        <dbReference type="EMBL" id="SKA78383.1"/>
    </source>
</evidence>
<evidence type="ECO:0000256" key="3">
    <source>
        <dbReference type="ARBA" id="ARBA00022759"/>
    </source>
</evidence>
<evidence type="ECO:0000256" key="5">
    <source>
        <dbReference type="ARBA" id="ARBA00035648"/>
    </source>
</evidence>
<reference evidence="8 9" key="1">
    <citation type="submission" date="2017-02" db="EMBL/GenBank/DDBJ databases">
        <authorList>
            <person name="Peterson S.W."/>
        </authorList>
    </citation>
    <scope>NUCLEOTIDE SEQUENCE [LARGE SCALE GENOMIC DNA]</scope>
    <source>
        <strain evidence="8 9">ATCC 27749</strain>
    </source>
</reference>
<dbReference type="Pfam" id="PF03755">
    <property type="entry name" value="YicC-like_N"/>
    <property type="match status" value="1"/>
</dbReference>
<sequence>MVLSMTGYGRAGALLHGRDIKVELRSVNARFFEYSSRLPRSCAFLEDKLKKLVASKVSRGKVELSLSIQTVTAADTVVTVNWQLAEGYRAALNAMAERMDLKNDVSVGMLSRFPDVLTQTAAPTNEDELWEDVRTVAEQAVDAFVAMRAVEGEKMKADVAGRLTTIETLVAKIEENSAGRVQAYSDKLYARLQELLGDRSIDEGRLVTEAAIFADKTAIDEETVRLHSHVAQYREILELDEPIGRKLDFLTQELNRESNTIGSKCQDVAITRLVVELKSEIEKIREQIQNIE</sequence>
<dbReference type="GO" id="GO:0016787">
    <property type="term" value="F:hydrolase activity"/>
    <property type="evidence" value="ECO:0007669"/>
    <property type="project" value="UniProtKB-KW"/>
</dbReference>
<evidence type="ECO:0000259" key="7">
    <source>
        <dbReference type="Pfam" id="PF08340"/>
    </source>
</evidence>
<name>A0A1T4WM22_9FIRM</name>
<protein>
    <submittedName>
        <fullName evidence="8">TIGR00255 family protein</fullName>
    </submittedName>
</protein>
<organism evidence="8 9">
    <name type="scientific">Gemmiger formicilis</name>
    <dbReference type="NCBI Taxonomy" id="745368"/>
    <lineage>
        <taxon>Bacteria</taxon>
        <taxon>Bacillati</taxon>
        <taxon>Bacillota</taxon>
        <taxon>Clostridia</taxon>
        <taxon>Eubacteriales</taxon>
        <taxon>Gemmiger</taxon>
    </lineage>
</organism>
<dbReference type="AlphaFoldDB" id="A0A1T4WM22"/>
<dbReference type="PANTHER" id="PTHR30636">
    <property type="entry name" value="UPF0701 PROTEIN YICC"/>
    <property type="match status" value="1"/>
</dbReference>
<proteinExistence type="inferred from homology"/>
<comment type="similarity">
    <text evidence="5">Belongs to the YicC/YloC family.</text>
</comment>
<dbReference type="InterPro" id="IPR013527">
    <property type="entry name" value="YicC-like_N"/>
</dbReference>
<dbReference type="RefSeq" id="WP_078783772.1">
    <property type="nucleotide sequence ID" value="NZ_CABIYV010000004.1"/>
</dbReference>